<reference evidence="4" key="1">
    <citation type="journal article" date="2015" name="J. Med. Entomol.">
        <title>A Deep Insight Into the Sialotranscriptome of the Chagas Disease Vector, Panstrongylus megistus (Hemiptera: Heteroptera).</title>
        <authorList>
            <person name="Ribeiro J.M."/>
            <person name="Schwarz A."/>
            <person name="Francischetti I.M."/>
        </authorList>
    </citation>
    <scope>NUCLEOTIDE SEQUENCE</scope>
    <source>
        <tissue evidence="4">Salivary glands</tissue>
    </source>
</reference>
<dbReference type="PANTHER" id="PTHR16294">
    <property type="entry name" value="DYSTROBREVIN BINDING PROTEIN 1 DYSBINDIN"/>
    <property type="match status" value="1"/>
</dbReference>
<evidence type="ECO:0000313" key="4">
    <source>
        <dbReference type="EMBL" id="JAC86169.1"/>
    </source>
</evidence>
<dbReference type="AlphaFoldDB" id="A0A069DXT2"/>
<evidence type="ECO:0000256" key="3">
    <source>
        <dbReference type="SAM" id="MobiDB-lite"/>
    </source>
</evidence>
<organism evidence="4">
    <name type="scientific">Panstrongylus megistus</name>
    <dbReference type="NCBI Taxonomy" id="65343"/>
    <lineage>
        <taxon>Eukaryota</taxon>
        <taxon>Metazoa</taxon>
        <taxon>Ecdysozoa</taxon>
        <taxon>Arthropoda</taxon>
        <taxon>Hexapoda</taxon>
        <taxon>Insecta</taxon>
        <taxon>Pterygota</taxon>
        <taxon>Neoptera</taxon>
        <taxon>Paraneoptera</taxon>
        <taxon>Hemiptera</taxon>
        <taxon>Heteroptera</taxon>
        <taxon>Panheteroptera</taxon>
        <taxon>Cimicomorpha</taxon>
        <taxon>Reduviidae</taxon>
        <taxon>Triatominae</taxon>
        <taxon>Panstrongylus</taxon>
    </lineage>
</organism>
<protein>
    <recommendedName>
        <fullName evidence="2">Dysbindin domain-containing protein 1</fullName>
    </recommendedName>
</protein>
<name>A0A069DXT2_9HEMI</name>
<evidence type="ECO:0000256" key="2">
    <source>
        <dbReference type="ARBA" id="ARBA00040078"/>
    </source>
</evidence>
<proteinExistence type="evidence at transcript level"/>
<dbReference type="GO" id="GO:0005737">
    <property type="term" value="C:cytoplasm"/>
    <property type="evidence" value="ECO:0007669"/>
    <property type="project" value="InterPro"/>
</dbReference>
<sequence>MLESFVEKFQYVQDGISSSFRGLTLGEPLKPKEPLNFEAGCAILSKYQDAWEELHSFGEANAQLARDIDLEIGRIYHCFLHEKRNWETFQREFTNLEKMKTEAETVVNTLGDLRSMCSDIEEALIKLENLIEIQEYYKNEAQEKIKLSNYRVDKLMNLDAYRELLAEEHSAKVQEMEKAEMVVRQSKQDVYQAKFREDLEVYKRTGVIPQAETPRPSDPQKLEEVTIDGDVQDLEQYLQS</sequence>
<comment type="similarity">
    <text evidence="1">Belongs to the dysbindin family.</text>
</comment>
<dbReference type="EMBL" id="GBGD01002720">
    <property type="protein sequence ID" value="JAC86169.1"/>
    <property type="molecule type" value="mRNA"/>
</dbReference>
<accession>A0A069DXT2</accession>
<feature type="region of interest" description="Disordered" evidence="3">
    <location>
        <begin position="206"/>
        <end position="226"/>
    </location>
</feature>
<dbReference type="PANTHER" id="PTHR16294:SF4">
    <property type="entry name" value="DYSBINDIN DOMAIN-CONTAINING PROTEIN 1"/>
    <property type="match status" value="1"/>
</dbReference>
<evidence type="ECO:0000256" key="1">
    <source>
        <dbReference type="ARBA" id="ARBA00008686"/>
    </source>
</evidence>
<dbReference type="InterPro" id="IPR007531">
    <property type="entry name" value="Dysbindin"/>
</dbReference>